<dbReference type="SUPFAM" id="SSF82714">
    <property type="entry name" value="Multidrug efflux transporter AcrB TolC docking domain, DN and DC subdomains"/>
    <property type="match status" value="2"/>
</dbReference>
<gene>
    <name evidence="2" type="ORF">AVW16_13385</name>
</gene>
<comment type="caution">
    <text evidence="2">The sequence shown here is derived from an EMBL/GenBank/DDBJ whole genome shotgun (WGS) entry which is preliminary data.</text>
</comment>
<dbReference type="EMBL" id="LQQU01000033">
    <property type="protein sequence ID" value="KZE29714.1"/>
    <property type="molecule type" value="Genomic_DNA"/>
</dbReference>
<feature type="transmembrane region" description="Helical" evidence="1">
    <location>
        <begin position="18"/>
        <end position="35"/>
    </location>
</feature>
<feature type="transmembrane region" description="Helical" evidence="1">
    <location>
        <begin position="990"/>
        <end position="1012"/>
    </location>
</feature>
<feature type="transmembrane region" description="Helical" evidence="1">
    <location>
        <begin position="364"/>
        <end position="384"/>
    </location>
</feature>
<dbReference type="Gene3D" id="3.30.70.1440">
    <property type="entry name" value="Multidrug efflux transporter AcrB pore domain"/>
    <property type="match status" value="1"/>
</dbReference>
<feature type="transmembrane region" description="Helical" evidence="1">
    <location>
        <begin position="863"/>
        <end position="881"/>
    </location>
</feature>
<reference evidence="3" key="1">
    <citation type="submission" date="2016-01" db="EMBL/GenBank/DDBJ databases">
        <title>Draft genome of Chromobacterium sp. F49.</title>
        <authorList>
            <person name="Hong K.W."/>
        </authorList>
    </citation>
    <scope>NUCLEOTIDE SEQUENCE [LARGE SCALE GENOMIC DNA]</scope>
    <source>
        <strain evidence="3">CN10</strain>
    </source>
</reference>
<accession>A0A165F1J3</accession>
<keyword evidence="1" id="KW-1133">Transmembrane helix</keyword>
<evidence type="ECO:0000313" key="2">
    <source>
        <dbReference type="EMBL" id="KZE29714.1"/>
    </source>
</evidence>
<dbReference type="SUPFAM" id="SSF82866">
    <property type="entry name" value="Multidrug efflux transporter AcrB transmembrane domain"/>
    <property type="match status" value="2"/>
</dbReference>
<dbReference type="AlphaFoldDB" id="A0A165F1J3"/>
<proteinExistence type="predicted"/>
<dbReference type="OrthoDB" id="9757940at2"/>
<evidence type="ECO:0000256" key="1">
    <source>
        <dbReference type="SAM" id="Phobius"/>
    </source>
</evidence>
<feature type="transmembrane region" description="Helical" evidence="1">
    <location>
        <begin position="396"/>
        <end position="416"/>
    </location>
</feature>
<dbReference type="Gene3D" id="3.30.70.1430">
    <property type="entry name" value="Multidrug efflux transporter AcrB pore domain"/>
    <property type="match status" value="2"/>
</dbReference>
<dbReference type="RefSeq" id="WP_066613624.1">
    <property type="nucleotide sequence ID" value="NZ_LQQU01000033.1"/>
</dbReference>
<evidence type="ECO:0000313" key="3">
    <source>
        <dbReference type="Proteomes" id="UP000076625"/>
    </source>
</evidence>
<keyword evidence="1" id="KW-0472">Membrane</keyword>
<dbReference type="Proteomes" id="UP000076625">
    <property type="component" value="Unassembled WGS sequence"/>
</dbReference>
<dbReference type="PRINTS" id="PR00702">
    <property type="entry name" value="ACRIFLAVINRP"/>
</dbReference>
<name>A0A165F1J3_9NEIS</name>
<dbReference type="Gene3D" id="3.30.70.1320">
    <property type="entry name" value="Multidrug efflux transporter AcrB pore domain like"/>
    <property type="match status" value="1"/>
</dbReference>
<keyword evidence="1" id="KW-0812">Transmembrane</keyword>
<feature type="transmembrane region" description="Helical" evidence="1">
    <location>
        <begin position="436"/>
        <end position="456"/>
    </location>
</feature>
<keyword evidence="3" id="KW-1185">Reference proteome</keyword>
<dbReference type="InterPro" id="IPR027463">
    <property type="entry name" value="AcrB_DN_DC_subdom"/>
</dbReference>
<sequence length="1025" mass="113192">MRRHRFNLSAWALENQPLVRYLMVVLMVAGFWAYTQLGQKEDPEFTFKAMMVQAVWPGATTREMEQQVADKIEQKLMELPELDYVKTFVKPGEAQMVLMLRENTPGKTVPQVWYQVRKKLADIRHTLPAELRGPFFNDEFGDTFGNLYAITGDGFDEEALRRMLEDVKREALRLPDVAKVDLVGVQDERITVNLSTAKLATLGIDARAIWNALAEQNATTPAGVFDTDSDRIWVRATGAYDSVAAVADTPVSANGKTFRLGDIATVERGFADPPTFRMRHGGKPALGLAISMKDGGDVLRLGRDLDALMTRVKARLPVGAEIHAVSDQPKVVKNAIDEFMRSLVEAVAIVLAVSFFSLGFRTGVVVSLSIPLVLAMTFLAMYLFKIDLQRISLGSLIIALGLLVDDAIIAVEMMALKLEEGWTRFRAATFAYTSTAFPMLTGTLISAATFLPVGLAKSNAGEYVFSLFAVVGIALILSWLVAVVFTPFLGYHLLPERNGGHAAHGGHAVYDKPFYQRFRRTVEWCLDHRKTVIVATLGAFALSLVAFKLFVAQQFFPASNRAELLVDLWLPQGASFAATEREVKKLEDKIRGDDKVVGVTSYVGGGSPRFYLPLDQQQPHLNYAQMMVMTRDEKVREDVKKHIEQLFERDFPMVRGRVIRLENGPPVGYPVQFRVMGEEHDKVRAIAARIEAVVRAHPATRQVNNDWGEQLKALRVELDQDKARALGVSTQSLSRQLALLISGATVSEYREGDRTLAVVARLNPGERRDVAGLGDLTIQTATGRTVPLSQLGRIVYTPEDSIVWHRNRLPTVTVRADVAEGVQAADVSQALLPQLRAIEKTLPFGYHIEIGGSLESSQKAQRAIGAVAPLMIVTVLTLLMLQLKSFQRTLMVVLTAPLGLIGVTLTLIAFRAPFGFVAMLGVIALSGMIMRNSVILVEQIERDIADGMERFEAVVGAAVRRFRPIMLTALAAILAMVPLTRSTFWGPMAVAIMGGLLVATVLTLLFLPALYAQWFKVRRPQMPTA</sequence>
<feature type="transmembrane region" description="Helical" evidence="1">
    <location>
        <begin position="463"/>
        <end position="485"/>
    </location>
</feature>
<dbReference type="InterPro" id="IPR001036">
    <property type="entry name" value="Acrflvin-R"/>
</dbReference>
<dbReference type="Pfam" id="PF00873">
    <property type="entry name" value="ACR_tran"/>
    <property type="match status" value="1"/>
</dbReference>
<dbReference type="PANTHER" id="PTHR32063">
    <property type="match status" value="1"/>
</dbReference>
<dbReference type="GO" id="GO:0042910">
    <property type="term" value="F:xenobiotic transmembrane transporter activity"/>
    <property type="evidence" value="ECO:0007669"/>
    <property type="project" value="TreeGrafter"/>
</dbReference>
<dbReference type="Gene3D" id="3.30.2090.10">
    <property type="entry name" value="Multidrug efflux transporter AcrB TolC docking domain, DN and DC subdomains"/>
    <property type="match status" value="2"/>
</dbReference>
<dbReference type="STRING" id="1452487.AVW16_13385"/>
<dbReference type="SUPFAM" id="SSF82693">
    <property type="entry name" value="Multidrug efflux transporter AcrB pore domain, PN1, PN2, PC1 and PC2 subdomains"/>
    <property type="match status" value="3"/>
</dbReference>
<organism evidence="2 3">
    <name type="scientific">Crenobacter luteus</name>
    <dbReference type="NCBI Taxonomy" id="1452487"/>
    <lineage>
        <taxon>Bacteria</taxon>
        <taxon>Pseudomonadati</taxon>
        <taxon>Pseudomonadota</taxon>
        <taxon>Betaproteobacteria</taxon>
        <taxon>Neisseriales</taxon>
        <taxon>Neisseriaceae</taxon>
        <taxon>Crenobacter</taxon>
    </lineage>
</organism>
<dbReference type="GO" id="GO:0005886">
    <property type="term" value="C:plasma membrane"/>
    <property type="evidence" value="ECO:0007669"/>
    <property type="project" value="TreeGrafter"/>
</dbReference>
<protein>
    <submittedName>
        <fullName evidence="2">Multidrug transporter AcrB</fullName>
    </submittedName>
</protein>
<feature type="transmembrane region" description="Helical" evidence="1">
    <location>
        <begin position="901"/>
        <end position="925"/>
    </location>
</feature>
<dbReference type="PANTHER" id="PTHR32063:SF18">
    <property type="entry name" value="CATION EFFLUX SYSTEM PROTEIN"/>
    <property type="match status" value="1"/>
</dbReference>
<dbReference type="Gene3D" id="1.20.1640.10">
    <property type="entry name" value="Multidrug efflux transporter AcrB transmembrane domain"/>
    <property type="match status" value="2"/>
</dbReference>
<feature type="transmembrane region" description="Helical" evidence="1">
    <location>
        <begin position="965"/>
        <end position="984"/>
    </location>
</feature>